<accession>A0A9D4E3Y2</accession>
<name>A0A9D4E3Y2_DREPO</name>
<keyword evidence="2" id="KW-1185">Reference proteome</keyword>
<proteinExistence type="predicted"/>
<evidence type="ECO:0000313" key="1">
    <source>
        <dbReference type="EMBL" id="KAH3771719.1"/>
    </source>
</evidence>
<organism evidence="1 2">
    <name type="scientific">Dreissena polymorpha</name>
    <name type="common">Zebra mussel</name>
    <name type="synonym">Mytilus polymorpha</name>
    <dbReference type="NCBI Taxonomy" id="45954"/>
    <lineage>
        <taxon>Eukaryota</taxon>
        <taxon>Metazoa</taxon>
        <taxon>Spiralia</taxon>
        <taxon>Lophotrochozoa</taxon>
        <taxon>Mollusca</taxon>
        <taxon>Bivalvia</taxon>
        <taxon>Autobranchia</taxon>
        <taxon>Heteroconchia</taxon>
        <taxon>Euheterodonta</taxon>
        <taxon>Imparidentia</taxon>
        <taxon>Neoheterodontei</taxon>
        <taxon>Myida</taxon>
        <taxon>Dreissenoidea</taxon>
        <taxon>Dreissenidae</taxon>
        <taxon>Dreissena</taxon>
    </lineage>
</organism>
<comment type="caution">
    <text evidence="1">The sequence shown here is derived from an EMBL/GenBank/DDBJ whole genome shotgun (WGS) entry which is preliminary data.</text>
</comment>
<reference evidence="1" key="2">
    <citation type="submission" date="2020-11" db="EMBL/GenBank/DDBJ databases">
        <authorList>
            <person name="McCartney M.A."/>
            <person name="Auch B."/>
            <person name="Kono T."/>
            <person name="Mallez S."/>
            <person name="Becker A."/>
            <person name="Gohl D.M."/>
            <person name="Silverstein K.A.T."/>
            <person name="Koren S."/>
            <person name="Bechman K.B."/>
            <person name="Herman A."/>
            <person name="Abrahante J.E."/>
            <person name="Garbe J."/>
        </authorList>
    </citation>
    <scope>NUCLEOTIDE SEQUENCE</scope>
    <source>
        <strain evidence="1">Duluth1</strain>
        <tissue evidence="1">Whole animal</tissue>
    </source>
</reference>
<reference evidence="1" key="1">
    <citation type="journal article" date="2019" name="bioRxiv">
        <title>The Genome of the Zebra Mussel, Dreissena polymorpha: A Resource for Invasive Species Research.</title>
        <authorList>
            <person name="McCartney M.A."/>
            <person name="Auch B."/>
            <person name="Kono T."/>
            <person name="Mallez S."/>
            <person name="Zhang Y."/>
            <person name="Obille A."/>
            <person name="Becker A."/>
            <person name="Abrahante J.E."/>
            <person name="Garbe J."/>
            <person name="Badalamenti J.P."/>
            <person name="Herman A."/>
            <person name="Mangelson H."/>
            <person name="Liachko I."/>
            <person name="Sullivan S."/>
            <person name="Sone E.D."/>
            <person name="Koren S."/>
            <person name="Silverstein K.A.T."/>
            <person name="Beckman K.B."/>
            <person name="Gohl D.M."/>
        </authorList>
    </citation>
    <scope>NUCLEOTIDE SEQUENCE</scope>
    <source>
        <strain evidence="1">Duluth1</strain>
        <tissue evidence="1">Whole animal</tissue>
    </source>
</reference>
<evidence type="ECO:0000313" key="2">
    <source>
        <dbReference type="Proteomes" id="UP000828390"/>
    </source>
</evidence>
<dbReference type="EMBL" id="JAIWYP010000009">
    <property type="protein sequence ID" value="KAH3771719.1"/>
    <property type="molecule type" value="Genomic_DNA"/>
</dbReference>
<dbReference type="Proteomes" id="UP000828390">
    <property type="component" value="Unassembled WGS sequence"/>
</dbReference>
<sequence>MQEVGVESMDRDSGLEKGMSLVLLLDGIKGQVLKEINGRLSKIWCWVVKKNGFFRGGKLRGIFFVFLRVKFKKVLSRQHP</sequence>
<dbReference type="AlphaFoldDB" id="A0A9D4E3Y2"/>
<gene>
    <name evidence="1" type="ORF">DPMN_173047</name>
</gene>
<protein>
    <submittedName>
        <fullName evidence="1">Uncharacterized protein</fullName>
    </submittedName>
</protein>